<comment type="caution">
    <text evidence="1">The sequence shown here is derived from an EMBL/GenBank/DDBJ whole genome shotgun (WGS) entry which is preliminary data.</text>
</comment>
<sequence>MAARRVHLPAPALVVFPEANSHLLKYEKWRLIVEEAPQGAVVLNLESSYSGCCLSRRAQFGVVVLQEFVSRRTHCVV</sequence>
<proteinExistence type="predicted"/>
<evidence type="ECO:0000313" key="1">
    <source>
        <dbReference type="EMBL" id="MQL89704.1"/>
    </source>
</evidence>
<keyword evidence="2" id="KW-1185">Reference proteome</keyword>
<gene>
    <name evidence="1" type="ORF">Taro_022280</name>
</gene>
<protein>
    <submittedName>
        <fullName evidence="1">Uncharacterized protein</fullName>
    </submittedName>
</protein>
<reference evidence="1" key="1">
    <citation type="submission" date="2017-07" db="EMBL/GenBank/DDBJ databases">
        <title>Taro Niue Genome Assembly and Annotation.</title>
        <authorList>
            <person name="Atibalentja N."/>
            <person name="Keating K."/>
            <person name="Fields C.J."/>
        </authorList>
    </citation>
    <scope>NUCLEOTIDE SEQUENCE</scope>
    <source>
        <strain evidence="1">Niue_2</strain>
        <tissue evidence="1">Leaf</tissue>
    </source>
</reference>
<organism evidence="1 2">
    <name type="scientific">Colocasia esculenta</name>
    <name type="common">Wild taro</name>
    <name type="synonym">Arum esculentum</name>
    <dbReference type="NCBI Taxonomy" id="4460"/>
    <lineage>
        <taxon>Eukaryota</taxon>
        <taxon>Viridiplantae</taxon>
        <taxon>Streptophyta</taxon>
        <taxon>Embryophyta</taxon>
        <taxon>Tracheophyta</taxon>
        <taxon>Spermatophyta</taxon>
        <taxon>Magnoliopsida</taxon>
        <taxon>Liliopsida</taxon>
        <taxon>Araceae</taxon>
        <taxon>Aroideae</taxon>
        <taxon>Colocasieae</taxon>
        <taxon>Colocasia</taxon>
    </lineage>
</organism>
<dbReference type="Proteomes" id="UP000652761">
    <property type="component" value="Unassembled WGS sequence"/>
</dbReference>
<accession>A0A843V7Y5</accession>
<dbReference type="AlphaFoldDB" id="A0A843V7Y5"/>
<evidence type="ECO:0000313" key="2">
    <source>
        <dbReference type="Proteomes" id="UP000652761"/>
    </source>
</evidence>
<name>A0A843V7Y5_COLES</name>
<dbReference type="EMBL" id="NMUH01001170">
    <property type="protein sequence ID" value="MQL89704.1"/>
    <property type="molecule type" value="Genomic_DNA"/>
</dbReference>